<dbReference type="Pfam" id="PF13365">
    <property type="entry name" value="Trypsin_2"/>
    <property type="match status" value="1"/>
</dbReference>
<dbReference type="Proteomes" id="UP001162734">
    <property type="component" value="Chromosome"/>
</dbReference>
<evidence type="ECO:0000256" key="1">
    <source>
        <dbReference type="ARBA" id="ARBA00022670"/>
    </source>
</evidence>
<dbReference type="Gene3D" id="2.40.10.120">
    <property type="match status" value="1"/>
</dbReference>
<dbReference type="PRINTS" id="PR00834">
    <property type="entry name" value="PROTEASES2C"/>
</dbReference>
<dbReference type="InterPro" id="IPR001478">
    <property type="entry name" value="PDZ"/>
</dbReference>
<evidence type="ECO:0000313" key="4">
    <source>
        <dbReference type="EMBL" id="BDG10460.1"/>
    </source>
</evidence>
<proteinExistence type="predicted"/>
<dbReference type="SUPFAM" id="SSF50156">
    <property type="entry name" value="PDZ domain-like"/>
    <property type="match status" value="1"/>
</dbReference>
<dbReference type="GO" id="GO:0006508">
    <property type="term" value="P:proteolysis"/>
    <property type="evidence" value="ECO:0007669"/>
    <property type="project" value="UniProtKB-KW"/>
</dbReference>
<dbReference type="EMBL" id="AP025592">
    <property type="protein sequence ID" value="BDG10460.1"/>
    <property type="molecule type" value="Genomic_DNA"/>
</dbReference>
<name>A0ABN6NB63_9BACT</name>
<organism evidence="4 5">
    <name type="scientific">Anaeromyxobacter paludicola</name>
    <dbReference type="NCBI Taxonomy" id="2918171"/>
    <lineage>
        <taxon>Bacteria</taxon>
        <taxon>Pseudomonadati</taxon>
        <taxon>Myxococcota</taxon>
        <taxon>Myxococcia</taxon>
        <taxon>Myxococcales</taxon>
        <taxon>Cystobacterineae</taxon>
        <taxon>Anaeromyxobacteraceae</taxon>
        <taxon>Anaeromyxobacter</taxon>
    </lineage>
</organism>
<accession>A0ABN6NB63</accession>
<gene>
    <name evidence="4" type="ORF">AMPC_35730</name>
</gene>
<dbReference type="InterPro" id="IPR051201">
    <property type="entry name" value="Chloro_Bact_Ser_Proteases"/>
</dbReference>
<dbReference type="PROSITE" id="PS50106">
    <property type="entry name" value="PDZ"/>
    <property type="match status" value="1"/>
</dbReference>
<keyword evidence="5" id="KW-1185">Reference proteome</keyword>
<dbReference type="PANTHER" id="PTHR43343">
    <property type="entry name" value="PEPTIDASE S12"/>
    <property type="match status" value="1"/>
</dbReference>
<keyword evidence="1 4" id="KW-0645">Protease</keyword>
<reference evidence="5" key="1">
    <citation type="journal article" date="2022" name="Int. J. Syst. Evol. Microbiol.">
        <title>Anaeromyxobacter oryzae sp. nov., Anaeromyxobacter diazotrophicus sp. nov. and Anaeromyxobacter paludicola sp. nov., isolated from paddy soils.</title>
        <authorList>
            <person name="Itoh H."/>
            <person name="Xu Z."/>
            <person name="Mise K."/>
            <person name="Masuda Y."/>
            <person name="Ushijima N."/>
            <person name="Hayakawa C."/>
            <person name="Shiratori Y."/>
            <person name="Senoo K."/>
        </authorList>
    </citation>
    <scope>NUCLEOTIDE SEQUENCE [LARGE SCALE GENOMIC DNA]</scope>
    <source>
        <strain evidence="5">Red630</strain>
    </source>
</reference>
<feature type="domain" description="PDZ" evidence="3">
    <location>
        <begin position="203"/>
        <end position="299"/>
    </location>
</feature>
<dbReference type="Pfam" id="PF17820">
    <property type="entry name" value="PDZ_6"/>
    <property type="match status" value="1"/>
</dbReference>
<dbReference type="PANTHER" id="PTHR43343:SF3">
    <property type="entry name" value="PROTEASE DO-LIKE 8, CHLOROPLASTIC"/>
    <property type="match status" value="1"/>
</dbReference>
<evidence type="ECO:0000313" key="5">
    <source>
        <dbReference type="Proteomes" id="UP001162734"/>
    </source>
</evidence>
<keyword evidence="2" id="KW-0378">Hydrolase</keyword>
<dbReference type="InterPro" id="IPR009003">
    <property type="entry name" value="Peptidase_S1_PA"/>
</dbReference>
<dbReference type="SUPFAM" id="SSF50494">
    <property type="entry name" value="Trypsin-like serine proteases"/>
    <property type="match status" value="1"/>
</dbReference>
<dbReference type="GO" id="GO:0008233">
    <property type="term" value="F:peptidase activity"/>
    <property type="evidence" value="ECO:0007669"/>
    <property type="project" value="UniProtKB-KW"/>
</dbReference>
<dbReference type="InterPro" id="IPR001940">
    <property type="entry name" value="Peptidase_S1C"/>
</dbReference>
<dbReference type="InterPro" id="IPR041489">
    <property type="entry name" value="PDZ_6"/>
</dbReference>
<protein>
    <submittedName>
        <fullName evidence="4">Serine protease</fullName>
    </submittedName>
</protein>
<dbReference type="InterPro" id="IPR036034">
    <property type="entry name" value="PDZ_sf"/>
</dbReference>
<dbReference type="Gene3D" id="2.30.42.10">
    <property type="match status" value="1"/>
</dbReference>
<dbReference type="SMART" id="SM00228">
    <property type="entry name" value="PDZ"/>
    <property type="match status" value="1"/>
</dbReference>
<evidence type="ECO:0000256" key="2">
    <source>
        <dbReference type="ARBA" id="ARBA00022801"/>
    </source>
</evidence>
<evidence type="ECO:0000259" key="3">
    <source>
        <dbReference type="PROSITE" id="PS50106"/>
    </source>
</evidence>
<sequence>MTALAQLSRDLADLVARASPSVVGVEHRRGQGSGLVLTPDGYLLTNAHVVRGAEPHAHGRRGHEPLQVRLPGGAAAPATLVGADARTDLAVLRADAPALTPLALAEARRLEVGELVVSIGNPLGFERSVSTGVVSALYRDLPAAEGGLLQGLVQTDAAVNPGNSGGPLLDATGTVVGITTAMLPWARGIGFAVPAHTASWVAAVLLRDGEVRRPVLGVAARSEELSPEAARRCGQPRAVRLVAVEAGSPAERAGLREGDLLLAAAGAPLFTLDDLARAMVLAGGEGRTGEVPLAALRGAERLAVAVHPRPPLREAA</sequence>
<dbReference type="RefSeq" id="WP_248342966.1">
    <property type="nucleotide sequence ID" value="NZ_AP025592.1"/>
</dbReference>